<feature type="region of interest" description="Disordered" evidence="4">
    <location>
        <begin position="507"/>
        <end position="529"/>
    </location>
</feature>
<keyword evidence="3" id="KW-0186">Copper</keyword>
<dbReference type="PANTHER" id="PTHR11709">
    <property type="entry name" value="MULTI-COPPER OXIDASE"/>
    <property type="match status" value="1"/>
</dbReference>
<keyword evidence="5" id="KW-0812">Transmembrane</keyword>
<dbReference type="SUPFAM" id="SSF49503">
    <property type="entry name" value="Cupredoxins"/>
    <property type="match status" value="3"/>
</dbReference>
<dbReference type="InterPro" id="IPR011707">
    <property type="entry name" value="Cu-oxidase-like_N"/>
</dbReference>
<dbReference type="Pfam" id="PF07732">
    <property type="entry name" value="Cu-oxidase_3"/>
    <property type="match status" value="1"/>
</dbReference>
<evidence type="ECO:0000259" key="6">
    <source>
        <dbReference type="Pfam" id="PF07732"/>
    </source>
</evidence>
<dbReference type="Gene3D" id="2.60.40.420">
    <property type="entry name" value="Cupredoxins - blue copper proteins"/>
    <property type="match status" value="3"/>
</dbReference>
<accession>A0ABY6G1J7</accession>
<keyword evidence="2" id="KW-0560">Oxidoreductase</keyword>
<sequence>MPPLSPAPSPDPLSRGAWHRRASRPVLAWMLALVVLALVHRWVPQARWLLVHMATLGLLTTSVMIWAQHFADALLRTRADEAARRRQVRRIRALTLSILVTCAGMLLAVPVVTTVGAAGVAGTMIWFAASLARQLRAALAARFSRVVTGYAVAASMLGIGAGFGAALAFSPPPRWQGRLLLAHQAANLLGFIGTTALLTLVTLGPTVMRVRMPPSLERSVRRTVVGAPCATAVTIAGALLGWPLLAAVGVAAYTALVVVVLVGLIRAARAARWGSLPLFPPLSMGAALMWLTGTLVVTVVLLVRARVGPWGPWGAVGVGGELGEADLQALTVPFIGGFGLQLLLGAMSFLMPTVMGGGPRAVRAGLAELSRGATGRVVLYNLALVVYLLADGSWTRVLASIAAAAVLVAFVPLMVRAVVMSLRVRRDEETRGDAPRREVTPTDTVAPTRAATGDAARGGEARTARRDAPADREGAGGVGRRSVGAGAALGLAGALGVLAGGQALDHRGTGGGRAAATGTPGTDAAAPSGRTVRASLSAHDMRFTPDRVTARRGDRVVLTVTNDDPTMPHDLLLATGETTGRIAPGASADLVVEVADGSVDGWCTIVGHRGMGMVFSLDVQGAEAGSGSSEAGRGGATETGSTVVSVDLAQPPSASFVTRDPVVPREPTGEITFTVREAVQEVAPGHSIRAMTYNGRVMGPVLRGELGRGLTVHLENAGTMGHSLDLHAGTVSPDAVMRTIAPGESLDYAITTDHAGMWLYHCSTMPMSVHLASGMFGAVIVPPAGRAPVDHEWVLVQSEGYLGTDGEEVDADKIAAERPDVILWNGHANQYVHDPLRARRGERARIWVMSAGPSRSMSFHVVGGVFDTVFAEGAYLLRAEDATGGGSQALHLGPAQGGFVELTFSASGTYTAVSHAVVDMERGARALIVVEE</sequence>
<evidence type="ECO:0000256" key="5">
    <source>
        <dbReference type="SAM" id="Phobius"/>
    </source>
</evidence>
<feature type="transmembrane region" description="Helical" evidence="5">
    <location>
        <begin position="224"/>
        <end position="244"/>
    </location>
</feature>
<feature type="transmembrane region" description="Helical" evidence="5">
    <location>
        <begin position="250"/>
        <end position="268"/>
    </location>
</feature>
<feature type="transmembrane region" description="Helical" evidence="5">
    <location>
        <begin position="181"/>
        <end position="203"/>
    </location>
</feature>
<organism evidence="7 8">
    <name type="scientific">Brachybacterium huguangmaarense</name>
    <dbReference type="NCBI Taxonomy" id="1652028"/>
    <lineage>
        <taxon>Bacteria</taxon>
        <taxon>Bacillati</taxon>
        <taxon>Actinomycetota</taxon>
        <taxon>Actinomycetes</taxon>
        <taxon>Micrococcales</taxon>
        <taxon>Dermabacteraceae</taxon>
        <taxon>Brachybacterium</taxon>
    </lineage>
</organism>
<feature type="region of interest" description="Disordered" evidence="4">
    <location>
        <begin position="426"/>
        <end position="480"/>
    </location>
</feature>
<evidence type="ECO:0000256" key="1">
    <source>
        <dbReference type="ARBA" id="ARBA00022723"/>
    </source>
</evidence>
<feature type="transmembrane region" description="Helical" evidence="5">
    <location>
        <begin position="147"/>
        <end position="169"/>
    </location>
</feature>
<feature type="compositionally biased region" description="Basic and acidic residues" evidence="4">
    <location>
        <begin position="426"/>
        <end position="440"/>
    </location>
</feature>
<keyword evidence="8" id="KW-1185">Reference proteome</keyword>
<dbReference type="RefSeq" id="WP_263594278.1">
    <property type="nucleotide sequence ID" value="NZ_CP107020.1"/>
</dbReference>
<feature type="transmembrane region" description="Helical" evidence="5">
    <location>
        <begin position="26"/>
        <end position="43"/>
    </location>
</feature>
<evidence type="ECO:0000256" key="3">
    <source>
        <dbReference type="ARBA" id="ARBA00023008"/>
    </source>
</evidence>
<dbReference type="CDD" id="cd00920">
    <property type="entry name" value="Cupredoxin"/>
    <property type="match status" value="1"/>
</dbReference>
<feature type="compositionally biased region" description="Basic and acidic residues" evidence="4">
    <location>
        <begin position="457"/>
        <end position="474"/>
    </location>
</feature>
<proteinExistence type="predicted"/>
<dbReference type="PANTHER" id="PTHR11709:SF394">
    <property type="entry name" value="FI03373P-RELATED"/>
    <property type="match status" value="1"/>
</dbReference>
<reference evidence="7" key="1">
    <citation type="submission" date="2022-10" db="EMBL/GenBank/DDBJ databases">
        <title>Whole-Genome Sequencing of Brachybacterium huguangmaarense BRM-3, Isolated from Betula schmidtii.</title>
        <authorList>
            <person name="Haam D."/>
        </authorList>
    </citation>
    <scope>NUCLEOTIDE SEQUENCE</scope>
    <source>
        <strain evidence="7">BRM-3</strain>
    </source>
</reference>
<feature type="transmembrane region" description="Helical" evidence="5">
    <location>
        <begin position="396"/>
        <end position="419"/>
    </location>
</feature>
<dbReference type="CDD" id="cd04208">
    <property type="entry name" value="CuRO_2_CuNIR"/>
    <property type="match status" value="1"/>
</dbReference>
<dbReference type="Proteomes" id="UP001164305">
    <property type="component" value="Chromosome"/>
</dbReference>
<dbReference type="InterPro" id="IPR008972">
    <property type="entry name" value="Cupredoxin"/>
</dbReference>
<keyword evidence="5" id="KW-0472">Membrane</keyword>
<evidence type="ECO:0000313" key="8">
    <source>
        <dbReference type="Proteomes" id="UP001164305"/>
    </source>
</evidence>
<feature type="transmembrane region" description="Helical" evidence="5">
    <location>
        <begin position="49"/>
        <end position="70"/>
    </location>
</feature>
<feature type="transmembrane region" description="Helical" evidence="5">
    <location>
        <begin position="373"/>
        <end position="390"/>
    </location>
</feature>
<evidence type="ECO:0000256" key="2">
    <source>
        <dbReference type="ARBA" id="ARBA00023002"/>
    </source>
</evidence>
<dbReference type="InterPro" id="IPR045087">
    <property type="entry name" value="Cu-oxidase_fam"/>
</dbReference>
<protein>
    <submittedName>
        <fullName evidence="7">Multicopper oxidase domain-containing protein</fullName>
    </submittedName>
</protein>
<feature type="compositionally biased region" description="Low complexity" evidence="4">
    <location>
        <begin position="514"/>
        <end position="527"/>
    </location>
</feature>
<evidence type="ECO:0000313" key="7">
    <source>
        <dbReference type="EMBL" id="UYG17069.1"/>
    </source>
</evidence>
<feature type="transmembrane region" description="Helical" evidence="5">
    <location>
        <begin position="115"/>
        <end position="135"/>
    </location>
</feature>
<keyword evidence="1" id="KW-0479">Metal-binding</keyword>
<name>A0ABY6G1J7_9MICO</name>
<evidence type="ECO:0000256" key="4">
    <source>
        <dbReference type="SAM" id="MobiDB-lite"/>
    </source>
</evidence>
<feature type="transmembrane region" description="Helical" evidence="5">
    <location>
        <begin position="288"/>
        <end position="307"/>
    </location>
</feature>
<gene>
    <name evidence="7" type="ORF">BRM3_01135</name>
</gene>
<feature type="transmembrane region" description="Helical" evidence="5">
    <location>
        <begin position="327"/>
        <end position="352"/>
    </location>
</feature>
<feature type="domain" description="Plastocyanin-like" evidence="6">
    <location>
        <begin position="685"/>
        <end position="783"/>
    </location>
</feature>
<dbReference type="EMBL" id="CP107020">
    <property type="protein sequence ID" value="UYG17069.1"/>
    <property type="molecule type" value="Genomic_DNA"/>
</dbReference>
<keyword evidence="5" id="KW-1133">Transmembrane helix</keyword>